<accession>A0ABY7JU99</accession>
<organism evidence="3 4">
    <name type="scientific">Jatrophihabitans cynanchi</name>
    <dbReference type="NCBI Taxonomy" id="2944128"/>
    <lineage>
        <taxon>Bacteria</taxon>
        <taxon>Bacillati</taxon>
        <taxon>Actinomycetota</taxon>
        <taxon>Actinomycetes</taxon>
        <taxon>Jatrophihabitantales</taxon>
        <taxon>Jatrophihabitantaceae</taxon>
        <taxon>Jatrophihabitans</taxon>
    </lineage>
</organism>
<reference evidence="3" key="1">
    <citation type="submission" date="2022-05" db="EMBL/GenBank/DDBJ databases">
        <title>Jatrophihabitans sp. SB3-54 whole genome sequence.</title>
        <authorList>
            <person name="Suh M.K."/>
            <person name="Eom M.K."/>
            <person name="Kim J.S."/>
            <person name="Kim H.S."/>
            <person name="Do H.E."/>
            <person name="Shin Y.K."/>
            <person name="Lee J.-S."/>
        </authorList>
    </citation>
    <scope>NUCLEOTIDE SEQUENCE</scope>
    <source>
        <strain evidence="3">SB3-54</strain>
    </source>
</reference>
<keyword evidence="4" id="KW-1185">Reference proteome</keyword>
<keyword evidence="2" id="KW-0732">Signal</keyword>
<proteinExistence type="predicted"/>
<evidence type="ECO:0000313" key="4">
    <source>
        <dbReference type="Proteomes" id="UP001164693"/>
    </source>
</evidence>
<feature type="region of interest" description="Disordered" evidence="1">
    <location>
        <begin position="22"/>
        <end position="65"/>
    </location>
</feature>
<gene>
    <name evidence="3" type="ORF">M6B22_12005</name>
</gene>
<dbReference type="RefSeq" id="WP_269441778.1">
    <property type="nucleotide sequence ID" value="NZ_CP097463.1"/>
</dbReference>
<evidence type="ECO:0008006" key="5">
    <source>
        <dbReference type="Google" id="ProtNLM"/>
    </source>
</evidence>
<dbReference type="Gene3D" id="3.40.1000.10">
    <property type="entry name" value="Mog1/PsbP, alpha/beta/alpha sandwich"/>
    <property type="match status" value="1"/>
</dbReference>
<feature type="signal peptide" evidence="2">
    <location>
        <begin position="1"/>
        <end position="22"/>
    </location>
</feature>
<feature type="chain" id="PRO_5046408297" description="DUF3558 domain-containing protein" evidence="2">
    <location>
        <begin position="23"/>
        <end position="214"/>
    </location>
</feature>
<evidence type="ECO:0000313" key="3">
    <source>
        <dbReference type="EMBL" id="WAX55273.1"/>
    </source>
</evidence>
<protein>
    <recommendedName>
        <fullName evidence="5">DUF3558 domain-containing protein</fullName>
    </recommendedName>
</protein>
<name>A0ABY7JU99_9ACTN</name>
<feature type="compositionally biased region" description="Pro residues" evidence="1">
    <location>
        <begin position="47"/>
        <end position="62"/>
    </location>
</feature>
<dbReference type="EMBL" id="CP097463">
    <property type="protein sequence ID" value="WAX55273.1"/>
    <property type="molecule type" value="Genomic_DNA"/>
</dbReference>
<evidence type="ECO:0000256" key="2">
    <source>
        <dbReference type="SAM" id="SignalP"/>
    </source>
</evidence>
<feature type="compositionally biased region" description="Low complexity" evidence="1">
    <location>
        <begin position="32"/>
        <end position="46"/>
    </location>
</feature>
<dbReference type="Proteomes" id="UP001164693">
    <property type="component" value="Chromosome"/>
</dbReference>
<sequence length="214" mass="22668">MRAALGLLAVCAAALGACSSSATDSPVVQDSTQTRTVTRTATAQPTYLPPPARTVTPQPPGSRLPRGEVERACPYIASTPQENAQHNVADIEGDHVYRTTVLTDLAPVGCRFYFYAGPYEAIADIVPRTFDSALAAHNAMVLTAQRTGSQASGRSDIVPGVDAVLFRTKFFGPDGARDWACAFAKGKVMVVVHTQRTDQSVSALELAKAIASKF</sequence>
<dbReference type="PROSITE" id="PS51257">
    <property type="entry name" value="PROKAR_LIPOPROTEIN"/>
    <property type="match status" value="1"/>
</dbReference>
<evidence type="ECO:0000256" key="1">
    <source>
        <dbReference type="SAM" id="MobiDB-lite"/>
    </source>
</evidence>